<dbReference type="Pfam" id="PF04909">
    <property type="entry name" value="Amidohydro_2"/>
    <property type="match status" value="1"/>
</dbReference>
<dbReference type="EMBL" id="CP043031">
    <property type="protein sequence ID" value="QEH92195.1"/>
    <property type="molecule type" value="Genomic_DNA"/>
</dbReference>
<feature type="domain" description="Amidohydrolase-related" evidence="1">
    <location>
        <begin position="2"/>
        <end position="70"/>
    </location>
</feature>
<dbReference type="InterPro" id="IPR006680">
    <property type="entry name" value="Amidohydro-rel"/>
</dbReference>
<evidence type="ECO:0000313" key="3">
    <source>
        <dbReference type="Proteomes" id="UP000323565"/>
    </source>
</evidence>
<dbReference type="InterPro" id="IPR032466">
    <property type="entry name" value="Metal_Hydrolase"/>
</dbReference>
<protein>
    <submittedName>
        <fullName evidence="2">Amidohydrolase family protein</fullName>
    </submittedName>
</protein>
<keyword evidence="3" id="KW-1185">Reference proteome</keyword>
<dbReference type="Gene3D" id="3.20.20.140">
    <property type="entry name" value="Metal-dependent hydrolases"/>
    <property type="match status" value="1"/>
</dbReference>
<reference evidence="2 3" key="1">
    <citation type="submission" date="2019-08" db="EMBL/GenBank/DDBJ databases">
        <title>Dermacoccus abyssi strain HZAU 226, whole genome Nanopore sequencing project.</title>
        <authorList>
            <person name="Guo A."/>
            <person name="Zhang X."/>
            <person name="Ruan Y."/>
            <person name="Liu W."/>
            <person name="Chen Q."/>
            <person name="Gu L."/>
        </authorList>
    </citation>
    <scope>NUCLEOTIDE SEQUENCE [LARGE SCALE GENOMIC DNA]</scope>
    <source>
        <strain evidence="2 3">HZAU 226</strain>
    </source>
</reference>
<name>A0ABX5Z5D6_9MICO</name>
<evidence type="ECO:0000313" key="2">
    <source>
        <dbReference type="EMBL" id="QEH92195.1"/>
    </source>
</evidence>
<sequence>MYFDAANFFEPSLRLAAEVYGPQQVLAGSDIPYFQEEKYVCAFNYIRTSKLTDDEKDGVLSANAKALYGLDD</sequence>
<dbReference type="Proteomes" id="UP000323565">
    <property type="component" value="Chromosome"/>
</dbReference>
<accession>A0ABX5Z5D6</accession>
<gene>
    <name evidence="2" type="ORF">FV141_00565</name>
</gene>
<organism evidence="2 3">
    <name type="scientific">Dermacoccus abyssi</name>
    <dbReference type="NCBI Taxonomy" id="322596"/>
    <lineage>
        <taxon>Bacteria</taxon>
        <taxon>Bacillati</taxon>
        <taxon>Actinomycetota</taxon>
        <taxon>Actinomycetes</taxon>
        <taxon>Micrococcales</taxon>
        <taxon>Dermacoccaceae</taxon>
        <taxon>Dermacoccus</taxon>
    </lineage>
</organism>
<evidence type="ECO:0000259" key="1">
    <source>
        <dbReference type="Pfam" id="PF04909"/>
    </source>
</evidence>
<dbReference type="SUPFAM" id="SSF51556">
    <property type="entry name" value="Metallo-dependent hydrolases"/>
    <property type="match status" value="1"/>
</dbReference>
<proteinExistence type="predicted"/>